<feature type="compositionally biased region" description="Acidic residues" evidence="1">
    <location>
        <begin position="65"/>
        <end position="74"/>
    </location>
</feature>
<comment type="caution">
    <text evidence="4">The sequence shown here is derived from an EMBL/GenBank/DDBJ whole genome shotgun (WGS) entry which is preliminary data.</text>
</comment>
<dbReference type="Pfam" id="PF04859">
    <property type="entry name" value="DUF641"/>
    <property type="match status" value="1"/>
</dbReference>
<dbReference type="InterPro" id="IPR040225">
    <property type="entry name" value="GIL1-like"/>
</dbReference>
<protein>
    <submittedName>
        <fullName evidence="4">Uncharacterized protein</fullName>
    </submittedName>
</protein>
<dbReference type="GO" id="GO:0009639">
    <property type="term" value="P:response to red or far red light"/>
    <property type="evidence" value="ECO:0007669"/>
    <property type="project" value="InterPro"/>
</dbReference>
<feature type="region of interest" description="Disordered" evidence="1">
    <location>
        <begin position="195"/>
        <end position="231"/>
    </location>
</feature>
<reference evidence="5" key="1">
    <citation type="journal article" date="2019" name="Nat. Commun.">
        <title>The genome of broomcorn millet.</title>
        <authorList>
            <person name="Zou C."/>
            <person name="Miki D."/>
            <person name="Li D."/>
            <person name="Tang Q."/>
            <person name="Xiao L."/>
            <person name="Rajput S."/>
            <person name="Deng P."/>
            <person name="Jia W."/>
            <person name="Huang R."/>
            <person name="Zhang M."/>
            <person name="Sun Y."/>
            <person name="Hu J."/>
            <person name="Fu X."/>
            <person name="Schnable P.S."/>
            <person name="Li F."/>
            <person name="Zhang H."/>
            <person name="Feng B."/>
            <person name="Zhu X."/>
            <person name="Liu R."/>
            <person name="Schnable J.C."/>
            <person name="Zhu J.-K."/>
            <person name="Zhang H."/>
        </authorList>
    </citation>
    <scope>NUCLEOTIDE SEQUENCE [LARGE SCALE GENOMIC DNA]</scope>
</reference>
<dbReference type="InterPro" id="IPR056813">
    <property type="entry name" value="GIL1_IRKI_C"/>
</dbReference>
<feature type="domain" description="GIL1/IRKI C-terminal" evidence="3">
    <location>
        <begin position="415"/>
        <end position="465"/>
    </location>
</feature>
<feature type="compositionally biased region" description="Acidic residues" evidence="1">
    <location>
        <begin position="35"/>
        <end position="46"/>
    </location>
</feature>
<dbReference type="OrthoDB" id="678887at2759"/>
<evidence type="ECO:0000256" key="1">
    <source>
        <dbReference type="SAM" id="MobiDB-lite"/>
    </source>
</evidence>
<proteinExistence type="predicted"/>
<dbReference type="PANTHER" id="PTHR31161">
    <property type="entry name" value="PROTEIN GRAVITROPIC IN THE LIGHT 1"/>
    <property type="match status" value="1"/>
</dbReference>
<dbReference type="EMBL" id="PQIB02000001">
    <property type="protein sequence ID" value="RLN43120.1"/>
    <property type="molecule type" value="Genomic_DNA"/>
</dbReference>
<feature type="domain" description="DUF641" evidence="2">
    <location>
        <begin position="99"/>
        <end position="215"/>
    </location>
</feature>
<dbReference type="Pfam" id="PF24994">
    <property type="entry name" value="GIL1_IRKI_C"/>
    <property type="match status" value="1"/>
</dbReference>
<evidence type="ECO:0000259" key="2">
    <source>
        <dbReference type="Pfam" id="PF04859"/>
    </source>
</evidence>
<gene>
    <name evidence="4" type="ORF">C2845_PM01G24800</name>
</gene>
<dbReference type="Proteomes" id="UP000275267">
    <property type="component" value="Unassembled WGS sequence"/>
</dbReference>
<sequence>MATKPVTVGDLIHRVASSCLSNRLPCNYTLRDSVDSDLDDDDDDPFADAVSSSDECRRSPSAAEVEVEEHEEEEEKLKIWEEGGQEERKAAAAAKGAERARDAEALMAEVFDAVSGVRRAYAALQGAHCPWDPDKMRAADAAVVAELRHLARLRDRFRRSAAAGHIPRPNPSAPPLREAVAPYEAALDDLQRQLQSKQAEVDSLKEKLAAAASRRNGHRHPSKTNGPGGAPTADLFTTCAEQARAATRAFAAHLLHLMHAAGVDVAAATRSLTKIPVSSPQLAKHALEAHVTRSLLGGFEHESFYLDGSLSSLLDPAAFRRERYAQFRDMRGMEPAELLGVLPTCAFGRYAATKFAALLPPRVEEAILGNGEHRRVVNGGAHPRTPFYGEFLRAAKAVWMLHLLAFALEPPPSHFEAGRGAEFHPEDMESVAGAPPRAGAGMVVGFAVAPGFRLGNGAVVRARVYLVPRGGRP</sequence>
<evidence type="ECO:0000313" key="4">
    <source>
        <dbReference type="EMBL" id="RLN43120.1"/>
    </source>
</evidence>
<name>A0A3L6TSI7_PANMI</name>
<dbReference type="AlphaFoldDB" id="A0A3L6TSI7"/>
<accession>A0A3L6TSI7</accession>
<keyword evidence="5" id="KW-1185">Reference proteome</keyword>
<organism evidence="4 5">
    <name type="scientific">Panicum miliaceum</name>
    <name type="common">Proso millet</name>
    <name type="synonym">Broomcorn millet</name>
    <dbReference type="NCBI Taxonomy" id="4540"/>
    <lineage>
        <taxon>Eukaryota</taxon>
        <taxon>Viridiplantae</taxon>
        <taxon>Streptophyta</taxon>
        <taxon>Embryophyta</taxon>
        <taxon>Tracheophyta</taxon>
        <taxon>Spermatophyta</taxon>
        <taxon>Magnoliopsida</taxon>
        <taxon>Liliopsida</taxon>
        <taxon>Poales</taxon>
        <taxon>Poaceae</taxon>
        <taxon>PACMAD clade</taxon>
        <taxon>Panicoideae</taxon>
        <taxon>Panicodae</taxon>
        <taxon>Paniceae</taxon>
        <taxon>Panicinae</taxon>
        <taxon>Panicum</taxon>
        <taxon>Panicum sect. Panicum</taxon>
    </lineage>
</organism>
<evidence type="ECO:0000259" key="3">
    <source>
        <dbReference type="Pfam" id="PF24994"/>
    </source>
</evidence>
<dbReference type="GO" id="GO:0009959">
    <property type="term" value="P:negative gravitropism"/>
    <property type="evidence" value="ECO:0007669"/>
    <property type="project" value="InterPro"/>
</dbReference>
<evidence type="ECO:0000313" key="5">
    <source>
        <dbReference type="Proteomes" id="UP000275267"/>
    </source>
</evidence>
<dbReference type="STRING" id="4540.A0A3L6TSI7"/>
<dbReference type="InterPro" id="IPR006943">
    <property type="entry name" value="DUF641_pln"/>
</dbReference>
<feature type="region of interest" description="Disordered" evidence="1">
    <location>
        <begin position="35"/>
        <end position="77"/>
    </location>
</feature>
<feature type="compositionally biased region" description="Basic and acidic residues" evidence="1">
    <location>
        <begin position="199"/>
        <end position="208"/>
    </location>
</feature>